<sequence length="262" mass="28951">MFAPNKTNPPEDLGTIEVFGVSLGLIIGLKELGIEFIHVPTQPRSLETFRVSPFGTIPALVHRPNTIYSHGRDDVTLFEPLSIVNYIDEFLAPAAGVSSENALIPSLPDVSDASYATAILKRVEIFQLTAVVIERLQRTIGDHYVLPYFALRNNGATEADIQTALGNRVDKVVDSLILFEKTIKDLHAKSSVIDGQFIVGDRLSWADIFLFPILRDLRATNQISVLKGGENECVPWLTAWYERFEKRESAVASLHGSFASSV</sequence>
<dbReference type="EMBL" id="CP119879">
    <property type="protein sequence ID" value="WFD35626.1"/>
    <property type="molecule type" value="Genomic_DNA"/>
</dbReference>
<evidence type="ECO:0000313" key="2">
    <source>
        <dbReference type="EMBL" id="WFD35626.1"/>
    </source>
</evidence>
<dbReference type="Gene3D" id="1.20.1050.10">
    <property type="match status" value="1"/>
</dbReference>
<dbReference type="SUPFAM" id="SSF47616">
    <property type="entry name" value="GST C-terminal domain-like"/>
    <property type="match status" value="1"/>
</dbReference>
<gene>
    <name evidence="2" type="ORF">MCUN1_002484</name>
</gene>
<dbReference type="PANTHER" id="PTHR44051">
    <property type="entry name" value="GLUTATHIONE S-TRANSFERASE-RELATED"/>
    <property type="match status" value="1"/>
</dbReference>
<dbReference type="PANTHER" id="PTHR44051:SF8">
    <property type="entry name" value="GLUTATHIONE S-TRANSFERASE GSTA"/>
    <property type="match status" value="1"/>
</dbReference>
<organism evidence="2 3">
    <name type="scientific">Malassezia cuniculi</name>
    <dbReference type="NCBI Taxonomy" id="948313"/>
    <lineage>
        <taxon>Eukaryota</taxon>
        <taxon>Fungi</taxon>
        <taxon>Dikarya</taxon>
        <taxon>Basidiomycota</taxon>
        <taxon>Ustilaginomycotina</taxon>
        <taxon>Malasseziomycetes</taxon>
        <taxon>Malasseziales</taxon>
        <taxon>Malasseziaceae</taxon>
        <taxon>Malassezia</taxon>
    </lineage>
</organism>
<evidence type="ECO:0000313" key="3">
    <source>
        <dbReference type="Proteomes" id="UP001219933"/>
    </source>
</evidence>
<dbReference type="Gene3D" id="3.40.30.10">
    <property type="entry name" value="Glutaredoxin"/>
    <property type="match status" value="1"/>
</dbReference>
<name>A0AAF0JBT7_9BASI</name>
<dbReference type="SUPFAM" id="SSF52833">
    <property type="entry name" value="Thioredoxin-like"/>
    <property type="match status" value="1"/>
</dbReference>
<dbReference type="InterPro" id="IPR010987">
    <property type="entry name" value="Glutathione-S-Trfase_C-like"/>
</dbReference>
<feature type="domain" description="GST C-terminal" evidence="1">
    <location>
        <begin position="118"/>
        <end position="262"/>
    </location>
</feature>
<dbReference type="PROSITE" id="PS50405">
    <property type="entry name" value="GST_CTER"/>
    <property type="match status" value="1"/>
</dbReference>
<dbReference type="Pfam" id="PF00043">
    <property type="entry name" value="GST_C"/>
    <property type="match status" value="1"/>
</dbReference>
<dbReference type="InterPro" id="IPR036249">
    <property type="entry name" value="Thioredoxin-like_sf"/>
</dbReference>
<reference evidence="2" key="1">
    <citation type="submission" date="2023-03" db="EMBL/GenBank/DDBJ databases">
        <title>Mating type loci evolution in Malassezia.</title>
        <authorList>
            <person name="Coelho M.A."/>
        </authorList>
    </citation>
    <scope>NUCLEOTIDE SEQUENCE</scope>
    <source>
        <strain evidence="2">CBS 11721</strain>
    </source>
</reference>
<keyword evidence="3" id="KW-1185">Reference proteome</keyword>
<protein>
    <recommendedName>
        <fullName evidence="1">GST C-terminal domain-containing protein</fullName>
    </recommendedName>
</protein>
<dbReference type="CDD" id="cd00570">
    <property type="entry name" value="GST_N_family"/>
    <property type="match status" value="1"/>
</dbReference>
<evidence type="ECO:0000259" key="1">
    <source>
        <dbReference type="PROSITE" id="PS50405"/>
    </source>
</evidence>
<dbReference type="InterPro" id="IPR036282">
    <property type="entry name" value="Glutathione-S-Trfase_C_sf"/>
</dbReference>
<dbReference type="AlphaFoldDB" id="A0AAF0JBT7"/>
<accession>A0AAF0JBT7</accession>
<dbReference type="InterPro" id="IPR004046">
    <property type="entry name" value="GST_C"/>
</dbReference>
<proteinExistence type="predicted"/>
<dbReference type="Proteomes" id="UP001219933">
    <property type="component" value="Chromosome 3"/>
</dbReference>